<organism evidence="1 2">
    <name type="scientific">Botrytis galanthina</name>
    <dbReference type="NCBI Taxonomy" id="278940"/>
    <lineage>
        <taxon>Eukaryota</taxon>
        <taxon>Fungi</taxon>
        <taxon>Dikarya</taxon>
        <taxon>Ascomycota</taxon>
        <taxon>Pezizomycotina</taxon>
        <taxon>Leotiomycetes</taxon>
        <taxon>Helotiales</taxon>
        <taxon>Sclerotiniaceae</taxon>
        <taxon>Botrytis</taxon>
    </lineage>
</organism>
<dbReference type="OrthoDB" id="417697at2759"/>
<evidence type="ECO:0000313" key="2">
    <source>
        <dbReference type="Proteomes" id="UP000308671"/>
    </source>
</evidence>
<dbReference type="PANTHER" id="PTHR43591">
    <property type="entry name" value="METHYLTRANSFERASE"/>
    <property type="match status" value="1"/>
</dbReference>
<evidence type="ECO:0000313" key="1">
    <source>
        <dbReference type="EMBL" id="THV54241.1"/>
    </source>
</evidence>
<dbReference type="Gene3D" id="3.40.50.150">
    <property type="entry name" value="Vaccinia Virus protein VP39"/>
    <property type="match status" value="1"/>
</dbReference>
<reference evidence="1 2" key="1">
    <citation type="submission" date="2017-12" db="EMBL/GenBank/DDBJ databases">
        <title>Comparative genomics of Botrytis spp.</title>
        <authorList>
            <person name="Valero-Jimenez C.A."/>
            <person name="Tapia P."/>
            <person name="Veloso J."/>
            <person name="Silva-Moreno E."/>
            <person name="Staats M."/>
            <person name="Valdes J.H."/>
            <person name="Van Kan J.A.L."/>
        </authorList>
    </citation>
    <scope>NUCLEOTIDE SEQUENCE [LARGE SCALE GENOMIC DNA]</scope>
    <source>
        <strain evidence="1 2">MUCL435</strain>
    </source>
</reference>
<dbReference type="AlphaFoldDB" id="A0A4S8RAA2"/>
<proteinExistence type="predicted"/>
<comment type="caution">
    <text evidence="1">The sequence shown here is derived from an EMBL/GenBank/DDBJ whole genome shotgun (WGS) entry which is preliminary data.</text>
</comment>
<dbReference type="EMBL" id="PQXL01000031">
    <property type="protein sequence ID" value="THV54241.1"/>
    <property type="molecule type" value="Genomic_DNA"/>
</dbReference>
<protein>
    <recommendedName>
        <fullName evidence="3">Methyltransferase domain-containing protein</fullName>
    </recommendedName>
</protein>
<dbReference type="PANTHER" id="PTHR43591:SF96">
    <property type="entry name" value="PUTATIVE-RELATED"/>
    <property type="match status" value="1"/>
</dbReference>
<gene>
    <name evidence="1" type="ORF">BGAL_0031g00150</name>
</gene>
<evidence type="ECO:0008006" key="3">
    <source>
        <dbReference type="Google" id="ProtNLM"/>
    </source>
</evidence>
<name>A0A4S8RAA2_9HELO</name>
<sequence>MSEPESSKTDWSLSSGHGYILNRTRNRKHISSCRLNLQHYLWKEALGFNIHPSILPHLPKDVKIADVATGTAAWLLDVGRQFQDGELVGFDKDTKQAPNEKWLPGNTEVREWDIFEDVPGEWVGMFDFVHVRLLVLVLEGESQIREFVGKLMRMLKPGGFLQWDELDCVNMHVKTPSSFMQAPALQQIRTMSWANGRYDWTRQIPSFLSDAGFEEIDMQSFGDEDRLVRAFNEQHLLTMEEFADSLMRIGKGEAADMWWELVERGERELVERGEREAEEGNALCIPRVVCRGKKSGEKCI</sequence>
<keyword evidence="2" id="KW-1185">Reference proteome</keyword>
<accession>A0A4S8RAA2</accession>
<dbReference type="InterPro" id="IPR029063">
    <property type="entry name" value="SAM-dependent_MTases_sf"/>
</dbReference>
<dbReference type="Proteomes" id="UP000308671">
    <property type="component" value="Unassembled WGS sequence"/>
</dbReference>
<dbReference type="SUPFAM" id="SSF53335">
    <property type="entry name" value="S-adenosyl-L-methionine-dependent methyltransferases"/>
    <property type="match status" value="1"/>
</dbReference>